<dbReference type="Proteomes" id="UP000034119">
    <property type="component" value="Unassembled WGS sequence"/>
</dbReference>
<proteinExistence type="predicted"/>
<comment type="caution">
    <text evidence="3">The sequence shown here is derived from an EMBL/GenBank/DDBJ whole genome shotgun (WGS) entry which is preliminary data.</text>
</comment>
<dbReference type="InterPro" id="IPR016134">
    <property type="entry name" value="Dockerin_dom"/>
</dbReference>
<dbReference type="PROSITE" id="PS00018">
    <property type="entry name" value="EF_HAND_1"/>
    <property type="match status" value="2"/>
</dbReference>
<dbReference type="InterPro" id="IPR036439">
    <property type="entry name" value="Dockerin_dom_sf"/>
</dbReference>
<dbReference type="EMBL" id="LCPW01000004">
    <property type="protein sequence ID" value="KKW06039.1"/>
    <property type="molecule type" value="Genomic_DNA"/>
</dbReference>
<feature type="signal peptide" evidence="1">
    <location>
        <begin position="1"/>
        <end position="25"/>
    </location>
</feature>
<evidence type="ECO:0000256" key="1">
    <source>
        <dbReference type="SAM" id="SignalP"/>
    </source>
</evidence>
<dbReference type="Gene3D" id="1.10.1330.10">
    <property type="entry name" value="Dockerin domain"/>
    <property type="match status" value="1"/>
</dbReference>
<evidence type="ECO:0000313" key="4">
    <source>
        <dbReference type="Proteomes" id="UP000034119"/>
    </source>
</evidence>
<dbReference type="GO" id="GO:0000272">
    <property type="term" value="P:polysaccharide catabolic process"/>
    <property type="evidence" value="ECO:0007669"/>
    <property type="project" value="InterPro"/>
</dbReference>
<dbReference type="AlphaFoldDB" id="A0A0G1YI04"/>
<evidence type="ECO:0000259" key="2">
    <source>
        <dbReference type="PROSITE" id="PS51766"/>
    </source>
</evidence>
<accession>A0A0G1YI04</accession>
<name>A0A0G1YI04_9BACT</name>
<dbReference type="PROSITE" id="PS51766">
    <property type="entry name" value="DOCKERIN"/>
    <property type="match status" value="1"/>
</dbReference>
<dbReference type="Pfam" id="PF00404">
    <property type="entry name" value="Dockerin_1"/>
    <property type="match status" value="1"/>
</dbReference>
<keyword evidence="1" id="KW-0732">Signal</keyword>
<feature type="chain" id="PRO_5002541138" description="Dockerin domain-containing protein" evidence="1">
    <location>
        <begin position="26"/>
        <end position="445"/>
    </location>
</feature>
<evidence type="ECO:0000313" key="3">
    <source>
        <dbReference type="EMBL" id="KKW06039.1"/>
    </source>
</evidence>
<dbReference type="CDD" id="cd14256">
    <property type="entry name" value="Dockerin_I"/>
    <property type="match status" value="1"/>
</dbReference>
<organism evidence="3 4">
    <name type="scientific">candidate division CPR1 bacterium GW2011_GWC1_49_13</name>
    <dbReference type="NCBI Taxonomy" id="1618342"/>
    <lineage>
        <taxon>Bacteria</taxon>
        <taxon>candidate division CPR1</taxon>
    </lineage>
</organism>
<protein>
    <recommendedName>
        <fullName evidence="2">Dockerin domain-containing protein</fullName>
    </recommendedName>
</protein>
<dbReference type="STRING" id="1618342.UY40_C0004G0023"/>
<feature type="domain" description="Dockerin" evidence="2">
    <location>
        <begin position="389"/>
        <end position="445"/>
    </location>
</feature>
<reference evidence="3 4" key="1">
    <citation type="journal article" date="2015" name="Nature">
        <title>rRNA introns, odd ribosomes, and small enigmatic genomes across a large radiation of phyla.</title>
        <authorList>
            <person name="Brown C.T."/>
            <person name="Hug L.A."/>
            <person name="Thomas B.C."/>
            <person name="Sharon I."/>
            <person name="Castelle C.J."/>
            <person name="Singh A."/>
            <person name="Wilkins M.J."/>
            <person name="Williams K.H."/>
            <person name="Banfield J.F."/>
        </authorList>
    </citation>
    <scope>NUCLEOTIDE SEQUENCE [LARGE SCALE GENOMIC DNA]</scope>
</reference>
<dbReference type="InterPro" id="IPR002105">
    <property type="entry name" value="Dockerin_1_rpt"/>
</dbReference>
<gene>
    <name evidence="3" type="ORF">UY40_C0004G0023</name>
</gene>
<dbReference type="GO" id="GO:0004553">
    <property type="term" value="F:hydrolase activity, hydrolyzing O-glycosyl compounds"/>
    <property type="evidence" value="ECO:0007669"/>
    <property type="project" value="InterPro"/>
</dbReference>
<dbReference type="SUPFAM" id="SSF63446">
    <property type="entry name" value="Type I dockerin domain"/>
    <property type="match status" value="1"/>
</dbReference>
<dbReference type="InterPro" id="IPR018247">
    <property type="entry name" value="EF_Hand_1_Ca_BS"/>
</dbReference>
<sequence>MKFLTQFFTAVALFLLLGTSLWVLADEVESRRCEAGQTCTIGEILYDDNYDPIPGGGSYTCSLASPDLTGSPFAMPGDANGWYSYDVDTTTLANGLYRATMCCTNGTEKLCLDKSFNVVTPTLTAADIASAVWSFTGRSLDDFATLVSSIWSNAVRSLTTRNIAPGENISQEETLERRWTTRFSGDGEVLVGKAYRAKLWVLDYNTELADAVSNPAVTIYDANRAIPGSAPTTMTKIATGTYEIVWTVPTGSVGGRYETVVTINVGGTAPIQDGSYWEVEIDSPAQVKINSITDNTVPSITADATIKNEGGTGYEYKYAYCVVSNQSNQCGGGDDTFYAQDAKFLTPGESWTTALNATVPNTGTYYFKLIVYWGTEKSAAVRQFNAVSGTVCLGDLNNDGFVNLTDFSILLFYWNTSNANADINGDGIVNLTDFSIMLFHWGVCP</sequence>